<dbReference type="PANTHER" id="PTHR35369:SF2">
    <property type="entry name" value="BLR3025 PROTEIN"/>
    <property type="match status" value="1"/>
</dbReference>
<protein>
    <submittedName>
        <fullName evidence="2">Protein ImuB</fullName>
    </submittedName>
</protein>
<evidence type="ECO:0000313" key="3">
    <source>
        <dbReference type="Proteomes" id="UP000294772"/>
    </source>
</evidence>
<dbReference type="InterPro" id="IPR050356">
    <property type="entry name" value="SulA_CellDiv_inhibitor"/>
</dbReference>
<organism evidence="2 3">
    <name type="scientific">Caldimonas thermodepolymerans</name>
    <dbReference type="NCBI Taxonomy" id="215580"/>
    <lineage>
        <taxon>Bacteria</taxon>
        <taxon>Pseudomonadati</taxon>
        <taxon>Pseudomonadota</taxon>
        <taxon>Betaproteobacteria</taxon>
        <taxon>Burkholderiales</taxon>
        <taxon>Sphaerotilaceae</taxon>
        <taxon>Caldimonas</taxon>
    </lineage>
</organism>
<keyword evidence="1" id="KW-0227">DNA damage</keyword>
<dbReference type="CDD" id="cd03468">
    <property type="entry name" value="PolY_like"/>
    <property type="match status" value="1"/>
</dbReference>
<dbReference type="EMBL" id="SLXF01000002">
    <property type="protein sequence ID" value="TCP08990.1"/>
    <property type="molecule type" value="Genomic_DNA"/>
</dbReference>
<dbReference type="RefSeq" id="WP_243654560.1">
    <property type="nucleotide sequence ID" value="NZ_SLXF01000002.1"/>
</dbReference>
<sequence>MPYWLALIAPPCPSSPEPGRAAAGAVPAHDLAQQQAIGCWALQYTPRVTLLDEAVLMDVQASLRLFGGARALCRRVAQEAPVLGCVALARAPTARAALALARSGSPAPALARAGWRARLDAAPLAALTAAAEHLPLLERLGCRTLGEVRALPRAGLARRCGAALLEALDQAYGERPESFEWLCCPETFEAWLELPGRVESAPALMFGARRLLLQMCGWLAARHAGVRRFVLCWRHDFHRNGVDDAGELEVRLGEPTREPEHLARLLGELLAHVTLPGPVGELGLRADAPEPLQPAGPALPLTAGRQVREGETLAQLLERLSARLGAERVRRPVLCSDHRPEAMQRWVPAAVAGAAAGSVAALPAGLPQPGWLLPQPQPLATRQNRPQHHGPLQLLAGPHRVEAGWWAVTPGEPGRAGRDYFVAWNERAGLLWIYRERVPAGTAAGWFLHGVFG</sequence>
<comment type="caution">
    <text evidence="2">The sequence shown here is derived from an EMBL/GenBank/DDBJ whole genome shotgun (WGS) entry which is preliminary data.</text>
</comment>
<dbReference type="Proteomes" id="UP000294772">
    <property type="component" value="Unassembled WGS sequence"/>
</dbReference>
<proteinExistence type="predicted"/>
<reference evidence="2 3" key="1">
    <citation type="submission" date="2019-03" db="EMBL/GenBank/DDBJ databases">
        <title>Genomic Encyclopedia of Type Strains, Phase IV (KMG-IV): sequencing the most valuable type-strain genomes for metagenomic binning, comparative biology and taxonomic classification.</title>
        <authorList>
            <person name="Goeker M."/>
        </authorList>
    </citation>
    <scope>NUCLEOTIDE SEQUENCE [LARGE SCALE GENOMIC DNA]</scope>
    <source>
        <strain evidence="2 3">DSM 15264</strain>
    </source>
</reference>
<evidence type="ECO:0000313" key="2">
    <source>
        <dbReference type="EMBL" id="TCP08990.1"/>
    </source>
</evidence>
<accession>A0AA46DGI6</accession>
<dbReference type="SUPFAM" id="SSF56672">
    <property type="entry name" value="DNA/RNA polymerases"/>
    <property type="match status" value="1"/>
</dbReference>
<dbReference type="InterPro" id="IPR043502">
    <property type="entry name" value="DNA/RNA_pol_sf"/>
</dbReference>
<gene>
    <name evidence="2" type="ORF">EV676_102503</name>
</gene>
<dbReference type="GO" id="GO:0006281">
    <property type="term" value="P:DNA repair"/>
    <property type="evidence" value="ECO:0007669"/>
    <property type="project" value="TreeGrafter"/>
</dbReference>
<dbReference type="AlphaFoldDB" id="A0AA46DGI6"/>
<name>A0AA46DGI6_9BURK</name>
<evidence type="ECO:0000256" key="1">
    <source>
        <dbReference type="ARBA" id="ARBA00022763"/>
    </source>
</evidence>
<dbReference type="PANTHER" id="PTHR35369">
    <property type="entry name" value="BLR3025 PROTEIN-RELATED"/>
    <property type="match status" value="1"/>
</dbReference>